<feature type="transmembrane region" description="Helical" evidence="1">
    <location>
        <begin position="38"/>
        <end position="56"/>
    </location>
</feature>
<proteinExistence type="predicted"/>
<dbReference type="PANTHER" id="PTHR34978:SF3">
    <property type="entry name" value="SLR0241 PROTEIN"/>
    <property type="match status" value="1"/>
</dbReference>
<organism evidence="3 4">
    <name type="scientific">Neolewinella maritima</name>
    <dbReference type="NCBI Taxonomy" id="1383882"/>
    <lineage>
        <taxon>Bacteria</taxon>
        <taxon>Pseudomonadati</taxon>
        <taxon>Bacteroidota</taxon>
        <taxon>Saprospiria</taxon>
        <taxon>Saprospirales</taxon>
        <taxon>Lewinellaceae</taxon>
        <taxon>Neolewinella</taxon>
    </lineage>
</organism>
<evidence type="ECO:0000256" key="1">
    <source>
        <dbReference type="SAM" id="Phobius"/>
    </source>
</evidence>
<evidence type="ECO:0000313" key="4">
    <source>
        <dbReference type="Proteomes" id="UP000837803"/>
    </source>
</evidence>
<dbReference type="Proteomes" id="UP000837803">
    <property type="component" value="Unassembled WGS sequence"/>
</dbReference>
<keyword evidence="4" id="KW-1185">Reference proteome</keyword>
<dbReference type="RefSeq" id="WP_238749333.1">
    <property type="nucleotide sequence ID" value="NZ_CAKLPZ010000001.1"/>
</dbReference>
<dbReference type="CDD" id="cd07341">
    <property type="entry name" value="M56_BlaR1_MecR1_like"/>
    <property type="match status" value="1"/>
</dbReference>
<comment type="caution">
    <text evidence="3">The sequence shown here is derived from an EMBL/GenBank/DDBJ whole genome shotgun (WGS) entry which is preliminary data.</text>
</comment>
<feature type="domain" description="Peptidase M56" evidence="2">
    <location>
        <begin position="154"/>
        <end position="258"/>
    </location>
</feature>
<gene>
    <name evidence="3" type="ORF">LEM8419_00432</name>
</gene>
<keyword evidence="1" id="KW-0472">Membrane</keyword>
<dbReference type="PANTHER" id="PTHR34978">
    <property type="entry name" value="POSSIBLE SENSOR-TRANSDUCER PROTEIN BLAR"/>
    <property type="match status" value="1"/>
</dbReference>
<feature type="transmembrane region" description="Helical" evidence="1">
    <location>
        <begin position="6"/>
        <end position="26"/>
    </location>
</feature>
<accession>A0ABM9AXH2</accession>
<dbReference type="SUPFAM" id="SSF74653">
    <property type="entry name" value="TolA/TonB C-terminal domain"/>
    <property type="match status" value="1"/>
</dbReference>
<dbReference type="EMBL" id="CAKLPZ010000001">
    <property type="protein sequence ID" value="CAH0999136.1"/>
    <property type="molecule type" value="Genomic_DNA"/>
</dbReference>
<sequence>MSAAVLSYLLEVTLAWVLLLAFYAIAFRNNANWPAQRYYLLGSWLFGLLLPLLPNVQTVGSIGIDQLPAQVATYVVPVLSDRTPVYADSTLHWSEWMALVWLIGAAVRSVTAGWLLAQHLPRYSSGWPDTVGWFEGYRVVRSVQVASPYAAFRTIYLPASLAQNLEYSALLHEAAHLQRGHHFEQLILLLGTVLFWFHPLIWCYAHQLAAVHEYEADAAVVESVDPRLYGKQLLRATLAPRLVPALFSSPLKRRIMLLTKKDMSHAVGAARWSVLLLLLTGLFVACHTEQEFDEQAWIAEHDARLTSYPPRLDAAFSSGKMWHTLLDTIYQRVNYPEAASAAGQYGHVLLRLDVDETGRVTHYEVPAPQRAADVVSNDLPVHIVTHSKAPDRKALPFNQPNTPLTQEVARMAEHLSSLQFHPATVDGVPTRESLYLNFTFTLE</sequence>
<name>A0ABM9AXH2_9BACT</name>
<evidence type="ECO:0000313" key="3">
    <source>
        <dbReference type="EMBL" id="CAH0999136.1"/>
    </source>
</evidence>
<protein>
    <recommendedName>
        <fullName evidence="2">Peptidase M56 domain-containing protein</fullName>
    </recommendedName>
</protein>
<dbReference type="InterPro" id="IPR052173">
    <property type="entry name" value="Beta-lactam_resp_regulator"/>
</dbReference>
<keyword evidence="1" id="KW-0812">Transmembrane</keyword>
<evidence type="ECO:0000259" key="2">
    <source>
        <dbReference type="Pfam" id="PF05569"/>
    </source>
</evidence>
<dbReference type="Pfam" id="PF05569">
    <property type="entry name" value="Peptidase_M56"/>
    <property type="match status" value="1"/>
</dbReference>
<keyword evidence="1" id="KW-1133">Transmembrane helix</keyword>
<dbReference type="Gene3D" id="3.30.1150.10">
    <property type="match status" value="1"/>
</dbReference>
<reference evidence="3" key="1">
    <citation type="submission" date="2021-12" db="EMBL/GenBank/DDBJ databases">
        <authorList>
            <person name="Rodrigo-Torres L."/>
            <person name="Arahal R. D."/>
            <person name="Lucena T."/>
        </authorList>
    </citation>
    <scope>NUCLEOTIDE SEQUENCE</scope>
    <source>
        <strain evidence="3">CECT 8419</strain>
    </source>
</reference>
<dbReference type="InterPro" id="IPR008756">
    <property type="entry name" value="Peptidase_M56"/>
</dbReference>